<evidence type="ECO:0000259" key="3">
    <source>
        <dbReference type="PROSITE" id="PS50902"/>
    </source>
</evidence>
<feature type="domain" description="Flavodoxin-like" evidence="3">
    <location>
        <begin position="5"/>
        <end position="162"/>
    </location>
</feature>
<sequence length="162" mass="17970">MPKVIVIYHSQQFGDTKTLAEALAEGVRETGAEVEIISTNERRITLDEFLAADGVALGTPDYFSYIAGTIKTFFDDIYLWDKSGESVKGKPAVLFFSHGGGGRGREPFEYLAGKFFEQVGETVESRRPTGDEAKEQCRTLGKELVKRLKETAEDHNGKSSKR</sequence>
<dbReference type="Proteomes" id="UP000605201">
    <property type="component" value="Unassembled WGS sequence"/>
</dbReference>
<protein>
    <submittedName>
        <fullName evidence="4">Flavodoxin family protein</fullName>
    </submittedName>
</protein>
<dbReference type="EMBL" id="JACNIG010000360">
    <property type="protein sequence ID" value="MBC8433953.1"/>
    <property type="molecule type" value="Genomic_DNA"/>
</dbReference>
<dbReference type="GO" id="GO:0010181">
    <property type="term" value="F:FMN binding"/>
    <property type="evidence" value="ECO:0007669"/>
    <property type="project" value="InterPro"/>
</dbReference>
<organism evidence="4 5">
    <name type="scientific">Candidatus Desulfatibia vada</name>
    <dbReference type="NCBI Taxonomy" id="2841696"/>
    <lineage>
        <taxon>Bacteria</taxon>
        <taxon>Pseudomonadati</taxon>
        <taxon>Thermodesulfobacteriota</taxon>
        <taxon>Desulfobacteria</taxon>
        <taxon>Desulfobacterales</taxon>
        <taxon>Desulfobacterales incertae sedis</taxon>
        <taxon>Candidatus Desulfatibia</taxon>
    </lineage>
</organism>
<dbReference type="Gene3D" id="3.40.50.360">
    <property type="match status" value="1"/>
</dbReference>
<dbReference type="PROSITE" id="PS50902">
    <property type="entry name" value="FLAVODOXIN_LIKE"/>
    <property type="match status" value="1"/>
</dbReference>
<dbReference type="InterPro" id="IPR008254">
    <property type="entry name" value="Flavodoxin/NO_synth"/>
</dbReference>
<dbReference type="SUPFAM" id="SSF52218">
    <property type="entry name" value="Flavoproteins"/>
    <property type="match status" value="1"/>
</dbReference>
<name>A0A8J6P3J8_9BACT</name>
<dbReference type="AlphaFoldDB" id="A0A8J6P3J8"/>
<keyword evidence="2" id="KW-0288">FMN</keyword>
<keyword evidence="1" id="KW-0285">Flavoprotein</keyword>
<evidence type="ECO:0000256" key="2">
    <source>
        <dbReference type="ARBA" id="ARBA00022643"/>
    </source>
</evidence>
<evidence type="ECO:0000256" key="1">
    <source>
        <dbReference type="ARBA" id="ARBA00022630"/>
    </source>
</evidence>
<dbReference type="PANTHER" id="PTHR43278:SF4">
    <property type="entry name" value="NAD(P)H-DEPENDENT FMN-CONTAINING OXIDOREDUCTASE YWQN-RELATED"/>
    <property type="match status" value="1"/>
</dbReference>
<evidence type="ECO:0000313" key="4">
    <source>
        <dbReference type="EMBL" id="MBC8433953.1"/>
    </source>
</evidence>
<comment type="caution">
    <text evidence="4">The sequence shown here is derived from an EMBL/GenBank/DDBJ whole genome shotgun (WGS) entry which is preliminary data.</text>
</comment>
<dbReference type="InterPro" id="IPR051796">
    <property type="entry name" value="ISF_SsuE-like"/>
</dbReference>
<evidence type="ECO:0000313" key="5">
    <source>
        <dbReference type="Proteomes" id="UP000605201"/>
    </source>
</evidence>
<dbReference type="InterPro" id="IPR029039">
    <property type="entry name" value="Flavoprotein-like_sf"/>
</dbReference>
<gene>
    <name evidence="4" type="ORF">H8D96_18730</name>
</gene>
<dbReference type="Pfam" id="PF00258">
    <property type="entry name" value="Flavodoxin_1"/>
    <property type="match status" value="1"/>
</dbReference>
<proteinExistence type="predicted"/>
<accession>A0A8J6P3J8</accession>
<dbReference type="PANTHER" id="PTHR43278">
    <property type="entry name" value="NAD(P)H-DEPENDENT FMN-CONTAINING OXIDOREDUCTASE YWQN-RELATED"/>
    <property type="match status" value="1"/>
</dbReference>
<reference evidence="4 5" key="1">
    <citation type="submission" date="2020-08" db="EMBL/GenBank/DDBJ databases">
        <title>Bridging the membrane lipid divide: bacteria of the FCB group superphylum have the potential to synthesize archaeal ether lipids.</title>
        <authorList>
            <person name="Villanueva L."/>
            <person name="Von Meijenfeldt F.A.B."/>
            <person name="Westbye A.B."/>
            <person name="Yadav S."/>
            <person name="Hopmans E.C."/>
            <person name="Dutilh B.E."/>
            <person name="Sinninghe Damste J.S."/>
        </authorList>
    </citation>
    <scope>NUCLEOTIDE SEQUENCE [LARGE SCALE GENOMIC DNA]</scope>
    <source>
        <strain evidence="4">NIOZ-UU17</strain>
    </source>
</reference>